<organism evidence="2 3">
    <name type="scientific">Saccharibacillus kuerlensis</name>
    <dbReference type="NCBI Taxonomy" id="459527"/>
    <lineage>
        <taxon>Bacteria</taxon>
        <taxon>Bacillati</taxon>
        <taxon>Bacillota</taxon>
        <taxon>Bacilli</taxon>
        <taxon>Bacillales</taxon>
        <taxon>Paenibacillaceae</taxon>
        <taxon>Saccharibacillus</taxon>
    </lineage>
</organism>
<feature type="compositionally biased region" description="Basic and acidic residues" evidence="1">
    <location>
        <begin position="1"/>
        <end position="11"/>
    </location>
</feature>
<dbReference type="Proteomes" id="UP000606653">
    <property type="component" value="Unassembled WGS sequence"/>
</dbReference>
<reference evidence="3" key="1">
    <citation type="journal article" date="2019" name="Int. J. Syst. Evol. Microbiol.">
        <title>The Global Catalogue of Microorganisms (GCM) 10K type strain sequencing project: providing services to taxonomists for standard genome sequencing and annotation.</title>
        <authorList>
            <consortium name="The Broad Institute Genomics Platform"/>
            <consortium name="The Broad Institute Genome Sequencing Center for Infectious Disease"/>
            <person name="Wu L."/>
            <person name="Ma J."/>
        </authorList>
    </citation>
    <scope>NUCLEOTIDE SEQUENCE [LARGE SCALE GENOMIC DNA]</scope>
    <source>
        <strain evidence="3">CGMCC 1.6964</strain>
    </source>
</reference>
<feature type="region of interest" description="Disordered" evidence="1">
    <location>
        <begin position="1"/>
        <end position="43"/>
    </location>
</feature>
<protein>
    <submittedName>
        <fullName evidence="2">Uncharacterized protein</fullName>
    </submittedName>
</protein>
<name>A0ABQ2LAW4_9BACL</name>
<sequence length="96" mass="11658">MSDDAQDRKLGQEQLEEELSELLTEGELKDENRERRTREQISPRYEIRIQTTLDPIVEETRLYRQMAEEIDDRYDDYLKKTRSQQPKETEGEHEKK</sequence>
<feature type="compositionally biased region" description="Basic and acidic residues" evidence="1">
    <location>
        <begin position="75"/>
        <end position="96"/>
    </location>
</feature>
<proteinExistence type="predicted"/>
<keyword evidence="3" id="KW-1185">Reference proteome</keyword>
<feature type="compositionally biased region" description="Basic and acidic residues" evidence="1">
    <location>
        <begin position="26"/>
        <end position="43"/>
    </location>
</feature>
<evidence type="ECO:0000256" key="1">
    <source>
        <dbReference type="SAM" id="MobiDB-lite"/>
    </source>
</evidence>
<dbReference type="EMBL" id="BMLN01000017">
    <property type="protein sequence ID" value="GGO08963.1"/>
    <property type="molecule type" value="Genomic_DNA"/>
</dbReference>
<accession>A0ABQ2LAW4</accession>
<feature type="region of interest" description="Disordered" evidence="1">
    <location>
        <begin position="72"/>
        <end position="96"/>
    </location>
</feature>
<dbReference type="RefSeq" id="WP_018978431.1">
    <property type="nucleotide sequence ID" value="NZ_BMLN01000017.1"/>
</dbReference>
<gene>
    <name evidence="2" type="ORF">GCM10010969_38930</name>
</gene>
<evidence type="ECO:0000313" key="3">
    <source>
        <dbReference type="Proteomes" id="UP000606653"/>
    </source>
</evidence>
<comment type="caution">
    <text evidence="2">The sequence shown here is derived from an EMBL/GenBank/DDBJ whole genome shotgun (WGS) entry which is preliminary data.</text>
</comment>
<evidence type="ECO:0000313" key="2">
    <source>
        <dbReference type="EMBL" id="GGO08963.1"/>
    </source>
</evidence>